<dbReference type="CDD" id="cd05006">
    <property type="entry name" value="SIS_GmhA"/>
    <property type="match status" value="1"/>
</dbReference>
<evidence type="ECO:0000256" key="1">
    <source>
        <dbReference type="ARBA" id="ARBA00023268"/>
    </source>
</evidence>
<name>A0A1N6RB56_9MICO</name>
<dbReference type="PANTHER" id="PTHR30390:SF6">
    <property type="entry name" value="DNAA INITIATOR-ASSOCIATING PROTEIN DIAA"/>
    <property type="match status" value="1"/>
</dbReference>
<dbReference type="InterPro" id="IPR050099">
    <property type="entry name" value="SIS_GmhA/DiaA_subfam"/>
</dbReference>
<evidence type="ECO:0000256" key="2">
    <source>
        <dbReference type="ARBA" id="ARBA00023277"/>
    </source>
</evidence>
<dbReference type="InterPro" id="IPR014729">
    <property type="entry name" value="Rossmann-like_a/b/a_fold"/>
</dbReference>
<feature type="domain" description="SIS" evidence="4">
    <location>
        <begin position="56"/>
        <end position="213"/>
    </location>
</feature>
<dbReference type="Gene3D" id="3.40.50.620">
    <property type="entry name" value="HUPs"/>
    <property type="match status" value="1"/>
</dbReference>
<evidence type="ECO:0000313" key="6">
    <source>
        <dbReference type="Proteomes" id="UP000186235"/>
    </source>
</evidence>
<evidence type="ECO:0000259" key="4">
    <source>
        <dbReference type="PROSITE" id="PS51464"/>
    </source>
</evidence>
<dbReference type="InterPro" id="IPR011611">
    <property type="entry name" value="PfkB_dom"/>
</dbReference>
<keyword evidence="6" id="KW-1185">Reference proteome</keyword>
<dbReference type="Pfam" id="PF13580">
    <property type="entry name" value="SIS_2"/>
    <property type="match status" value="1"/>
</dbReference>
<dbReference type="InterPro" id="IPR001347">
    <property type="entry name" value="SIS_dom"/>
</dbReference>
<evidence type="ECO:0000313" key="5">
    <source>
        <dbReference type="EMBL" id="SIQ26130.1"/>
    </source>
</evidence>
<proteinExistence type="predicted"/>
<dbReference type="Pfam" id="PF00294">
    <property type="entry name" value="PfkB"/>
    <property type="match status" value="1"/>
</dbReference>
<reference evidence="6" key="1">
    <citation type="submission" date="2017-01" db="EMBL/GenBank/DDBJ databases">
        <authorList>
            <person name="Varghese N."/>
            <person name="Submissions S."/>
        </authorList>
    </citation>
    <scope>NUCLEOTIDE SEQUENCE [LARGE SCALE GENOMIC DNA]</scope>
    <source>
        <strain evidence="6">3bp</strain>
    </source>
</reference>
<feature type="region of interest" description="Disordered" evidence="3">
    <location>
        <begin position="1"/>
        <end position="22"/>
    </location>
</feature>
<protein>
    <submittedName>
        <fullName evidence="5">RfaE bifunctional protein, domain I/rfaE bifunctional protein, domain II</fullName>
    </submittedName>
</protein>
<accession>A0A1N6RB56</accession>
<dbReference type="GO" id="GO:0003824">
    <property type="term" value="F:catalytic activity"/>
    <property type="evidence" value="ECO:0007669"/>
    <property type="project" value="UniProtKB-KW"/>
</dbReference>
<dbReference type="SUPFAM" id="SSF53613">
    <property type="entry name" value="Ribokinase-like"/>
    <property type="match status" value="1"/>
</dbReference>
<dbReference type="GO" id="GO:1901135">
    <property type="term" value="P:carbohydrate derivative metabolic process"/>
    <property type="evidence" value="ECO:0007669"/>
    <property type="project" value="InterPro"/>
</dbReference>
<dbReference type="NCBIfam" id="TIGR00125">
    <property type="entry name" value="cyt_tran_rel"/>
    <property type="match status" value="1"/>
</dbReference>
<dbReference type="PANTHER" id="PTHR30390">
    <property type="entry name" value="SEDOHEPTULOSE 7-PHOSPHATE ISOMERASE / DNAA INITIATOR-ASSOCIATING FACTOR FOR REPLICATION INITIATION"/>
    <property type="match status" value="1"/>
</dbReference>
<dbReference type="EMBL" id="FTMI01000003">
    <property type="protein sequence ID" value="SIQ26130.1"/>
    <property type="molecule type" value="Genomic_DNA"/>
</dbReference>
<feature type="region of interest" description="Disordered" evidence="3">
    <location>
        <begin position="538"/>
        <end position="578"/>
    </location>
</feature>
<evidence type="ECO:0000256" key="3">
    <source>
        <dbReference type="SAM" id="MobiDB-lite"/>
    </source>
</evidence>
<dbReference type="RefSeq" id="WP_083711750.1">
    <property type="nucleotide sequence ID" value="NZ_FTMI01000003.1"/>
</dbReference>
<dbReference type="GO" id="GO:0097367">
    <property type="term" value="F:carbohydrate derivative binding"/>
    <property type="evidence" value="ECO:0007669"/>
    <property type="project" value="InterPro"/>
</dbReference>
<dbReference type="InterPro" id="IPR029056">
    <property type="entry name" value="Ribokinase-like"/>
</dbReference>
<dbReference type="PROSITE" id="PS51464">
    <property type="entry name" value="SIS"/>
    <property type="match status" value="1"/>
</dbReference>
<dbReference type="InterPro" id="IPR046348">
    <property type="entry name" value="SIS_dom_sf"/>
</dbReference>
<dbReference type="InterPro" id="IPR035461">
    <property type="entry name" value="GmhA/DiaA"/>
</dbReference>
<organism evidence="5 6">
    <name type="scientific">Cellulosimicrobium aquatile</name>
    <dbReference type="NCBI Taxonomy" id="1612203"/>
    <lineage>
        <taxon>Bacteria</taxon>
        <taxon>Bacillati</taxon>
        <taxon>Actinomycetota</taxon>
        <taxon>Actinomycetes</taxon>
        <taxon>Micrococcales</taxon>
        <taxon>Promicromonosporaceae</taxon>
        <taxon>Cellulosimicrobium</taxon>
    </lineage>
</organism>
<dbReference type="SUPFAM" id="SSF52374">
    <property type="entry name" value="Nucleotidylyl transferase"/>
    <property type="match status" value="1"/>
</dbReference>
<dbReference type="Gene3D" id="3.40.1190.20">
    <property type="match status" value="1"/>
</dbReference>
<keyword evidence="2" id="KW-0119">Carbohydrate metabolism</keyword>
<dbReference type="InterPro" id="IPR004821">
    <property type="entry name" value="Cyt_trans-like"/>
</dbReference>
<sequence>MTAPRTPYGDTPGAGSGDGPHDAARRWLRAHADDLHDGLDLLTAEAGRIDAWGARLADTVLAGGRLLVAGNGGSAAEAQHLTAELVGRFDGERTPLSAISLHAETSSLTAIVNDYGIAEMYARQVAAHGRPGDVLVLLSTSGESENVVAAARRARELGLTTWALTGPRDCALAAACDDVLALRGASTSSVQELHLVVVHALCAALDAHVRHREAHAAADLPGAGSADDRPAPAPPPASAAATGPQVVVVGDVLLDLDVDGQVTRFSPDGPVPVVDTLGVRRSPGGAGLTALLATDGAGVRLVAPFGDDDAGSELRALLRPHLDVVALPQVGTTRRKTRVRSGGQTVVRVDDGGPARPGDLSERAARAALAGADVVLVSDYGAGTTHAGPVRDALAHAARTGTLVWDPHPRGGAPVPGTALVTPNLAEALDAAEALGLDATPDDPGGLARSLAAAWDVGAVCVTAGDRGAFVARAGGEPAYVPATVAHGDPCGAGDRFASTAAVALARGEGLVPAVVAAVASASAWVAAGGAEGYRRRADSLADRTPGAVREHATGPASGAPASSGATQDAPPSDPDAPEAVAARLRAAGGTVVATGGCFDILHAGHVATLEAAARLGDHLVVLLNGDASVQRLKGPQRPVVGQADRARVLAALDCVAAVVVFDEDDPRAALDRLRPDVWAKGGDYTEETLPEAETVRRHGGRVVVLPYVDGRSTTSILERSGRFAPGVPTLTEETTA</sequence>
<dbReference type="SUPFAM" id="SSF53697">
    <property type="entry name" value="SIS domain"/>
    <property type="match status" value="1"/>
</dbReference>
<keyword evidence="1" id="KW-0511">Multifunctional enzyme</keyword>
<dbReference type="Pfam" id="PF01467">
    <property type="entry name" value="CTP_transf_like"/>
    <property type="match status" value="1"/>
</dbReference>
<feature type="compositionally biased region" description="Low complexity" evidence="3">
    <location>
        <begin position="554"/>
        <end position="571"/>
    </location>
</feature>
<feature type="region of interest" description="Disordered" evidence="3">
    <location>
        <begin position="220"/>
        <end position="242"/>
    </location>
</feature>
<dbReference type="AlphaFoldDB" id="A0A1N6RB56"/>
<dbReference type="Gene3D" id="3.40.50.10490">
    <property type="entry name" value="Glucose-6-phosphate isomerase like protein, domain 1"/>
    <property type="match status" value="1"/>
</dbReference>
<gene>
    <name evidence="5" type="ORF">SAMN05518682_1815</name>
</gene>
<dbReference type="Proteomes" id="UP000186235">
    <property type="component" value="Unassembled WGS sequence"/>
</dbReference>